<keyword evidence="1" id="KW-0175">Coiled coil</keyword>
<reference evidence="3 4" key="1">
    <citation type="journal article" date="2021" name="Genome Biol.">
        <title>AFLAP: assembly-free linkage analysis pipeline using k-mers from genome sequencing data.</title>
        <authorList>
            <person name="Fletcher K."/>
            <person name="Zhang L."/>
            <person name="Gil J."/>
            <person name="Han R."/>
            <person name="Cavanaugh K."/>
            <person name="Michelmore R."/>
        </authorList>
    </citation>
    <scope>NUCLEOTIDE SEQUENCE [LARGE SCALE GENOMIC DNA]</scope>
    <source>
        <strain evidence="3 4">SF5</strain>
    </source>
</reference>
<protein>
    <recommendedName>
        <fullName evidence="2">Chromo domain-containing protein</fullName>
    </recommendedName>
</protein>
<proteinExistence type="predicted"/>
<dbReference type="EMBL" id="SHOA02000012">
    <property type="protein sequence ID" value="TDH72211.1"/>
    <property type="molecule type" value="Genomic_DNA"/>
</dbReference>
<evidence type="ECO:0000313" key="3">
    <source>
        <dbReference type="EMBL" id="TDH72211.1"/>
    </source>
</evidence>
<dbReference type="PROSITE" id="PS50013">
    <property type="entry name" value="CHROMO_2"/>
    <property type="match status" value="1"/>
</dbReference>
<dbReference type="OrthoDB" id="10062030at2759"/>
<dbReference type="Proteomes" id="UP000294530">
    <property type="component" value="Unassembled WGS sequence"/>
</dbReference>
<sequence>MCGITQAKELIARMLVIAHWGLNAHHGADVMMRQLRQNEHRKPPARNAGGAFYILLMGDSYGSTPYLLVLKDRLTHYCEIVPCDSLTSSAKRFGLPSAWDSDNGSHFKNSLMENLLDLEHLNCDILLLENQLDTQSWECLISLVQANLNQLPVKSLGGRAPIELVTGLQVPTPLHLALLPRNVQMKDKLMLIDIAVVDEELEALQESLRSMHEKVADCKERARLYQKMAKKGSAGDFVLGSRVDKRLRDNKLMERWVGPYRVTEAREYSFMIEHLITCDLFEIHGSRLKFFHNASMNVTAETRHCLGVERIQDHRYNAHTKQCELLVSWRWLHDIEYSWKALTSMIRDVPVLVKEYVKQQKDDNL</sequence>
<evidence type="ECO:0000313" key="4">
    <source>
        <dbReference type="Proteomes" id="UP000294530"/>
    </source>
</evidence>
<dbReference type="Gene3D" id="2.40.50.40">
    <property type="match status" value="1"/>
</dbReference>
<keyword evidence="4" id="KW-1185">Reference proteome</keyword>
<dbReference type="AlphaFoldDB" id="A0A976II30"/>
<dbReference type="InterPro" id="IPR000953">
    <property type="entry name" value="Chromo/chromo_shadow_dom"/>
</dbReference>
<comment type="caution">
    <text evidence="3">The sequence shown here is derived from an EMBL/GenBank/DDBJ whole genome shotgun (WGS) entry which is preliminary data.</text>
</comment>
<evidence type="ECO:0000256" key="1">
    <source>
        <dbReference type="SAM" id="Coils"/>
    </source>
</evidence>
<dbReference type="GeneID" id="94348039"/>
<dbReference type="SUPFAM" id="SSF53098">
    <property type="entry name" value="Ribonuclease H-like"/>
    <property type="match status" value="1"/>
</dbReference>
<dbReference type="SUPFAM" id="SSF54160">
    <property type="entry name" value="Chromo domain-like"/>
    <property type="match status" value="1"/>
</dbReference>
<gene>
    <name evidence="3" type="ORF">CCR75_004282</name>
</gene>
<organism evidence="3 4">
    <name type="scientific">Bremia lactucae</name>
    <name type="common">Lettuce downy mildew</name>
    <dbReference type="NCBI Taxonomy" id="4779"/>
    <lineage>
        <taxon>Eukaryota</taxon>
        <taxon>Sar</taxon>
        <taxon>Stramenopiles</taxon>
        <taxon>Oomycota</taxon>
        <taxon>Peronosporomycetes</taxon>
        <taxon>Peronosporales</taxon>
        <taxon>Peronosporaceae</taxon>
        <taxon>Bremia</taxon>
    </lineage>
</organism>
<accession>A0A976II30</accession>
<dbReference type="RefSeq" id="XP_067821710.1">
    <property type="nucleotide sequence ID" value="XM_067962368.1"/>
</dbReference>
<name>A0A976II30_BRELC</name>
<feature type="domain" description="Chromo" evidence="2">
    <location>
        <begin position="306"/>
        <end position="365"/>
    </location>
</feature>
<feature type="coiled-coil region" evidence="1">
    <location>
        <begin position="194"/>
        <end position="221"/>
    </location>
</feature>
<dbReference type="KEGG" id="blac:94348039"/>
<dbReference type="GO" id="GO:0003676">
    <property type="term" value="F:nucleic acid binding"/>
    <property type="evidence" value="ECO:0007669"/>
    <property type="project" value="InterPro"/>
</dbReference>
<dbReference type="InterPro" id="IPR012337">
    <property type="entry name" value="RNaseH-like_sf"/>
</dbReference>
<dbReference type="InterPro" id="IPR036397">
    <property type="entry name" value="RNaseH_sf"/>
</dbReference>
<dbReference type="InterPro" id="IPR016197">
    <property type="entry name" value="Chromo-like_dom_sf"/>
</dbReference>
<dbReference type="Gene3D" id="3.30.420.10">
    <property type="entry name" value="Ribonuclease H-like superfamily/Ribonuclease H"/>
    <property type="match status" value="1"/>
</dbReference>
<evidence type="ECO:0000259" key="2">
    <source>
        <dbReference type="PROSITE" id="PS50013"/>
    </source>
</evidence>